<name>A0A2N8LCP2_9STRE</name>
<dbReference type="RefSeq" id="WP_102777155.1">
    <property type="nucleotide sequence ID" value="NZ_CBCSGP010000012.1"/>
</dbReference>
<protein>
    <submittedName>
        <fullName evidence="1">Uncharacterized protein</fullName>
    </submittedName>
</protein>
<accession>A0A2N8LCP2</accession>
<reference evidence="1 2" key="1">
    <citation type="submission" date="2015-12" db="EMBL/GenBank/DDBJ databases">
        <title>Streptococcus penaeicida sp. nov.</title>
        <authorList>
            <person name="Gomez-Gil B."/>
            <person name="Morales-Covarrubias M."/>
        </authorList>
    </citation>
    <scope>NUCLEOTIDE SEQUENCE [LARGE SCALE GENOMIC DNA]</scope>
    <source>
        <strain evidence="1 2">CAIM 1838</strain>
    </source>
</reference>
<evidence type="ECO:0000313" key="1">
    <source>
        <dbReference type="EMBL" id="PND47931.1"/>
    </source>
</evidence>
<comment type="caution">
    <text evidence="1">The sequence shown here is derived from an EMBL/GenBank/DDBJ whole genome shotgun (WGS) entry which is preliminary data.</text>
</comment>
<dbReference type="AlphaFoldDB" id="A0A2N8LCP2"/>
<proteinExistence type="predicted"/>
<dbReference type="Proteomes" id="UP000235963">
    <property type="component" value="Unassembled WGS sequence"/>
</dbReference>
<evidence type="ECO:0000313" key="2">
    <source>
        <dbReference type="Proteomes" id="UP000235963"/>
    </source>
</evidence>
<keyword evidence="2" id="KW-1185">Reference proteome</keyword>
<gene>
    <name evidence="1" type="ORF">AT575_03325</name>
</gene>
<dbReference type="OrthoDB" id="2339907at2"/>
<sequence>MNLKKLKKIETNEHNQLKICKYPKCQKETHSENSIFCGEHSRKVKNIEKIVGGLALTAVTSTGIFKNVSKK</sequence>
<dbReference type="EMBL" id="LOCM01000015">
    <property type="protein sequence ID" value="PND47931.1"/>
    <property type="molecule type" value="Genomic_DNA"/>
</dbReference>
<organism evidence="1 2">
    <name type="scientific">Streptococcus penaeicida</name>
    <dbReference type="NCBI Taxonomy" id="1765960"/>
    <lineage>
        <taxon>Bacteria</taxon>
        <taxon>Bacillati</taxon>
        <taxon>Bacillota</taxon>
        <taxon>Bacilli</taxon>
        <taxon>Lactobacillales</taxon>
        <taxon>Streptococcaceae</taxon>
        <taxon>Streptococcus</taxon>
    </lineage>
</organism>